<sequence>VLKRQAKQGAAGIQHDIGKLYDLKNNIGEPQTIGVVGSQPNDSMQDTFLHEVLHAICHVMGLRATEKEENFVRRLATGLCTVWNHNPATFKW</sequence>
<gene>
    <name evidence="1" type="ORF">METZ01_LOCUS187679</name>
</gene>
<dbReference type="AlphaFoldDB" id="A0A382D988"/>
<accession>A0A382D988</accession>
<protein>
    <submittedName>
        <fullName evidence="1">Uncharacterized protein</fullName>
    </submittedName>
</protein>
<feature type="non-terminal residue" evidence="1">
    <location>
        <position position="1"/>
    </location>
</feature>
<proteinExistence type="predicted"/>
<reference evidence="1" key="1">
    <citation type="submission" date="2018-05" db="EMBL/GenBank/DDBJ databases">
        <authorList>
            <person name="Lanie J.A."/>
            <person name="Ng W.-L."/>
            <person name="Kazmierczak K.M."/>
            <person name="Andrzejewski T.M."/>
            <person name="Davidsen T.M."/>
            <person name="Wayne K.J."/>
            <person name="Tettelin H."/>
            <person name="Glass J.I."/>
            <person name="Rusch D."/>
            <person name="Podicherti R."/>
            <person name="Tsui H.-C.T."/>
            <person name="Winkler M.E."/>
        </authorList>
    </citation>
    <scope>NUCLEOTIDE SEQUENCE</scope>
</reference>
<name>A0A382D988_9ZZZZ</name>
<organism evidence="1">
    <name type="scientific">marine metagenome</name>
    <dbReference type="NCBI Taxonomy" id="408172"/>
    <lineage>
        <taxon>unclassified sequences</taxon>
        <taxon>metagenomes</taxon>
        <taxon>ecological metagenomes</taxon>
    </lineage>
</organism>
<dbReference type="EMBL" id="UINC01038186">
    <property type="protein sequence ID" value="SVB34825.1"/>
    <property type="molecule type" value="Genomic_DNA"/>
</dbReference>
<evidence type="ECO:0000313" key="1">
    <source>
        <dbReference type="EMBL" id="SVB34825.1"/>
    </source>
</evidence>